<dbReference type="HOGENOM" id="CLU_2072448_0_0_1"/>
<evidence type="ECO:0000313" key="1">
    <source>
        <dbReference type="EMBL" id="EGC45655.1"/>
    </source>
</evidence>
<organism evidence="2">
    <name type="scientific">Ajellomyces capsulatus (strain H88)</name>
    <name type="common">Darling's disease fungus</name>
    <name type="synonym">Histoplasma capsulatum</name>
    <dbReference type="NCBI Taxonomy" id="544711"/>
    <lineage>
        <taxon>Eukaryota</taxon>
        <taxon>Fungi</taxon>
        <taxon>Dikarya</taxon>
        <taxon>Ascomycota</taxon>
        <taxon>Pezizomycotina</taxon>
        <taxon>Eurotiomycetes</taxon>
        <taxon>Eurotiomycetidae</taxon>
        <taxon>Onygenales</taxon>
        <taxon>Ajellomycetaceae</taxon>
        <taxon>Histoplasma</taxon>
    </lineage>
</organism>
<reference evidence="2" key="1">
    <citation type="submission" date="2008-07" db="EMBL/GenBank/DDBJ databases">
        <title>Annotation of Ajellomyces capsulatus strain H88.</title>
        <authorList>
            <person name="Champion M."/>
            <person name="Cuomo C."/>
            <person name="Ma L.-J."/>
            <person name="Henn M.R."/>
            <person name="Sil A."/>
            <person name="Goldman B."/>
            <person name="Young S.K."/>
            <person name="Kodira C.D."/>
            <person name="Zeng Q."/>
            <person name="Koehrsen M."/>
            <person name="Alvarado L."/>
            <person name="Berlin A."/>
            <person name="Borenstein D."/>
            <person name="Chen Z."/>
            <person name="Engels R."/>
            <person name="Freedman E."/>
            <person name="Gellesch M."/>
            <person name="Goldberg J."/>
            <person name="Griggs A."/>
            <person name="Gujja S."/>
            <person name="Heiman D."/>
            <person name="Hepburn T."/>
            <person name="Howarth C."/>
            <person name="Jen D."/>
            <person name="Larson L."/>
            <person name="Lewis B."/>
            <person name="Mehta T."/>
            <person name="Park D."/>
            <person name="Pearson M."/>
            <person name="Roberts A."/>
            <person name="Saif S."/>
            <person name="Shea T."/>
            <person name="Shenoy N."/>
            <person name="Sisk P."/>
            <person name="Stolte C."/>
            <person name="Sykes S."/>
            <person name="Walk T."/>
            <person name="White J."/>
            <person name="Yandava C."/>
            <person name="Klein B."/>
            <person name="McEwen J.G."/>
            <person name="Puccia R."/>
            <person name="Goldman G.H."/>
            <person name="Felipe M.S."/>
            <person name="Nino-Vega G."/>
            <person name="San-Blas G."/>
            <person name="Taylor J."/>
            <person name="Mendoza L."/>
            <person name="Galagan J."/>
            <person name="Nusbaum C."/>
            <person name="Birren B."/>
        </authorList>
    </citation>
    <scope>NUCLEOTIDE SEQUENCE [LARGE SCALE GENOMIC DNA]</scope>
    <source>
        <strain evidence="2">H88</strain>
    </source>
</reference>
<name>F0UIV2_AJEC8</name>
<sequence>MIAVVEAVAEAAVAITTEVENDPVTADARIQAEAGLVLAPVARSATGTGIETVTEATLAVAVRTHRLLPHVTAKVRKRNQDGNLSRNIRAFKTELKKKTRKRKMDKLQALKCAEADNE</sequence>
<evidence type="ECO:0000313" key="2">
    <source>
        <dbReference type="Proteomes" id="UP000008142"/>
    </source>
</evidence>
<accession>F0UIV2</accession>
<dbReference type="Proteomes" id="UP000008142">
    <property type="component" value="Unassembled WGS sequence"/>
</dbReference>
<dbReference type="EMBL" id="DS990639">
    <property type="protein sequence ID" value="EGC45655.1"/>
    <property type="molecule type" value="Genomic_DNA"/>
</dbReference>
<gene>
    <name evidence="1" type="ORF">HCEG_04870</name>
</gene>
<dbReference type="AlphaFoldDB" id="F0UIV2"/>
<protein>
    <submittedName>
        <fullName evidence="1">Predicted protein</fullName>
    </submittedName>
</protein>
<proteinExistence type="predicted"/>